<reference evidence="8" key="1">
    <citation type="submission" date="2019-03" db="EMBL/GenBank/DDBJ databases">
        <title>Improved annotation for the trematode Fasciola hepatica.</title>
        <authorList>
            <person name="Choi Y.-J."/>
            <person name="Martin J."/>
            <person name="Mitreva M."/>
        </authorList>
    </citation>
    <scope>NUCLEOTIDE SEQUENCE [LARGE SCALE GENOMIC DNA]</scope>
</reference>
<evidence type="ECO:0000256" key="6">
    <source>
        <dbReference type="SAM" id="Phobius"/>
    </source>
</evidence>
<name>A0A4E0RWS0_FASHE</name>
<evidence type="ECO:0000259" key="7">
    <source>
        <dbReference type="SMART" id="SM00014"/>
    </source>
</evidence>
<dbReference type="GO" id="GO:0006644">
    <property type="term" value="P:phospholipid metabolic process"/>
    <property type="evidence" value="ECO:0007669"/>
    <property type="project" value="InterPro"/>
</dbReference>
<keyword evidence="5 6" id="KW-0472">Membrane</keyword>
<dbReference type="InterPro" id="IPR000326">
    <property type="entry name" value="PAP2/HPO"/>
</dbReference>
<evidence type="ECO:0000256" key="4">
    <source>
        <dbReference type="ARBA" id="ARBA00022989"/>
    </source>
</evidence>
<dbReference type="GO" id="GO:0005886">
    <property type="term" value="C:plasma membrane"/>
    <property type="evidence" value="ECO:0007669"/>
    <property type="project" value="TreeGrafter"/>
</dbReference>
<keyword evidence="4 6" id="KW-1133">Transmembrane helix</keyword>
<feature type="transmembrane region" description="Helical" evidence="6">
    <location>
        <begin position="201"/>
        <end position="220"/>
    </location>
</feature>
<gene>
    <name evidence="8" type="ORF">D915_009480</name>
</gene>
<evidence type="ECO:0000313" key="9">
    <source>
        <dbReference type="Proteomes" id="UP000230066"/>
    </source>
</evidence>
<evidence type="ECO:0000256" key="2">
    <source>
        <dbReference type="ARBA" id="ARBA00008816"/>
    </source>
</evidence>
<comment type="subcellular location">
    <subcellularLocation>
        <location evidence="1">Membrane</location>
        <topology evidence="1">Multi-pass membrane protein</topology>
    </subcellularLocation>
</comment>
<dbReference type="GO" id="GO:0008195">
    <property type="term" value="F:phosphatidate phosphatase activity"/>
    <property type="evidence" value="ECO:0007669"/>
    <property type="project" value="TreeGrafter"/>
</dbReference>
<dbReference type="PANTHER" id="PTHR10165:SF103">
    <property type="entry name" value="PHOSPHOLIPID PHOSPHATASE HOMOLOG 1.2 HOMOLOG"/>
    <property type="match status" value="1"/>
</dbReference>
<accession>A0A4E0RWS0</accession>
<dbReference type="SMART" id="SM00014">
    <property type="entry name" value="acidPPc"/>
    <property type="match status" value="1"/>
</dbReference>
<dbReference type="Proteomes" id="UP000230066">
    <property type="component" value="Unassembled WGS sequence"/>
</dbReference>
<feature type="transmembrane region" description="Helical" evidence="6">
    <location>
        <begin position="169"/>
        <end position="189"/>
    </location>
</feature>
<feature type="transmembrane region" description="Helical" evidence="6">
    <location>
        <begin position="64"/>
        <end position="81"/>
    </location>
</feature>
<dbReference type="InterPro" id="IPR043216">
    <property type="entry name" value="PAP-like"/>
</dbReference>
<evidence type="ECO:0000313" key="8">
    <source>
        <dbReference type="EMBL" id="THD19740.1"/>
    </source>
</evidence>
<dbReference type="InterPro" id="IPR036938">
    <property type="entry name" value="PAP2/HPO_sf"/>
</dbReference>
<keyword evidence="9" id="KW-1185">Reference proteome</keyword>
<comment type="similarity">
    <text evidence="2">Belongs to the PA-phosphatase related phosphoesterase family.</text>
</comment>
<sequence length="259" mass="28734">MDLESHKSRLAAKVTTDLLVAILLHLAAFLISLRGSPTRGFFCDDYTIRYPYKPDTVSTVGVALYGYLIPLLLIIIVELLIATYKRFADGKPDAFKEAWPPIYNYGIAFLIAGGLTLVVTTVIKYSLGRLRPHFLDACKPDKFRVGCTGFIDQYTCQNTNTKIVKDASLSFVSGHSSTAASGIVFAVLYLQSRLRLKPTPLVRPLIQAILISTCLYIGYTRVTDFKHHPTDVLGGFILGTLCSITVFFYYMASVNRISL</sequence>
<evidence type="ECO:0000256" key="5">
    <source>
        <dbReference type="ARBA" id="ARBA00023136"/>
    </source>
</evidence>
<dbReference type="PANTHER" id="PTHR10165">
    <property type="entry name" value="LIPID PHOSPHATE PHOSPHATASE"/>
    <property type="match status" value="1"/>
</dbReference>
<proteinExistence type="inferred from homology"/>
<feature type="transmembrane region" description="Helical" evidence="6">
    <location>
        <begin position="232"/>
        <end position="252"/>
    </location>
</feature>
<feature type="domain" description="Phosphatidic acid phosphatase type 2/haloperoxidase" evidence="7">
    <location>
        <begin position="104"/>
        <end position="247"/>
    </location>
</feature>
<dbReference type="GO" id="GO:0046839">
    <property type="term" value="P:phospholipid dephosphorylation"/>
    <property type="evidence" value="ECO:0007669"/>
    <property type="project" value="TreeGrafter"/>
</dbReference>
<dbReference type="SUPFAM" id="SSF48317">
    <property type="entry name" value="Acid phosphatase/Vanadium-dependent haloperoxidase"/>
    <property type="match status" value="1"/>
</dbReference>
<dbReference type="CDD" id="cd03384">
    <property type="entry name" value="PAP2_wunen"/>
    <property type="match status" value="1"/>
</dbReference>
<dbReference type="GO" id="GO:0007165">
    <property type="term" value="P:signal transduction"/>
    <property type="evidence" value="ECO:0007669"/>
    <property type="project" value="TreeGrafter"/>
</dbReference>
<dbReference type="Gene3D" id="1.20.144.10">
    <property type="entry name" value="Phosphatidic acid phosphatase type 2/haloperoxidase"/>
    <property type="match status" value="1"/>
</dbReference>
<protein>
    <submittedName>
        <fullName evidence="8">Lipid phosphate phosphohydrolase 1</fullName>
    </submittedName>
</protein>
<dbReference type="EMBL" id="JXXN02005712">
    <property type="protein sequence ID" value="THD19740.1"/>
    <property type="molecule type" value="Genomic_DNA"/>
</dbReference>
<keyword evidence="3 6" id="KW-0812">Transmembrane</keyword>
<comment type="caution">
    <text evidence="8">The sequence shown here is derived from an EMBL/GenBank/DDBJ whole genome shotgun (WGS) entry which is preliminary data.</text>
</comment>
<evidence type="ECO:0000256" key="3">
    <source>
        <dbReference type="ARBA" id="ARBA00022692"/>
    </source>
</evidence>
<evidence type="ECO:0000256" key="1">
    <source>
        <dbReference type="ARBA" id="ARBA00004141"/>
    </source>
</evidence>
<organism evidence="8 9">
    <name type="scientific">Fasciola hepatica</name>
    <name type="common">Liver fluke</name>
    <dbReference type="NCBI Taxonomy" id="6192"/>
    <lineage>
        <taxon>Eukaryota</taxon>
        <taxon>Metazoa</taxon>
        <taxon>Spiralia</taxon>
        <taxon>Lophotrochozoa</taxon>
        <taxon>Platyhelminthes</taxon>
        <taxon>Trematoda</taxon>
        <taxon>Digenea</taxon>
        <taxon>Plagiorchiida</taxon>
        <taxon>Echinostomata</taxon>
        <taxon>Echinostomatoidea</taxon>
        <taxon>Fasciolidae</taxon>
        <taxon>Fasciola</taxon>
    </lineage>
</organism>
<feature type="transmembrane region" description="Helical" evidence="6">
    <location>
        <begin position="102"/>
        <end position="123"/>
    </location>
</feature>
<dbReference type="AlphaFoldDB" id="A0A4E0RWS0"/>
<dbReference type="Pfam" id="PF01569">
    <property type="entry name" value="PAP2"/>
    <property type="match status" value="1"/>
</dbReference>